<dbReference type="InterPro" id="IPR003115">
    <property type="entry name" value="ParB_N"/>
</dbReference>
<dbReference type="GO" id="GO:0005694">
    <property type="term" value="C:chromosome"/>
    <property type="evidence" value="ECO:0007669"/>
    <property type="project" value="TreeGrafter"/>
</dbReference>
<evidence type="ECO:0000313" key="3">
    <source>
        <dbReference type="Proteomes" id="UP000244898"/>
    </source>
</evidence>
<keyword evidence="3" id="KW-1185">Reference proteome</keyword>
<dbReference type="InterPro" id="IPR050336">
    <property type="entry name" value="Chromosome_partition/occlusion"/>
</dbReference>
<dbReference type="SUPFAM" id="SSF110849">
    <property type="entry name" value="ParB/Sulfiredoxin"/>
    <property type="match status" value="1"/>
</dbReference>
<dbReference type="PANTHER" id="PTHR33375">
    <property type="entry name" value="CHROMOSOME-PARTITIONING PROTEIN PARB-RELATED"/>
    <property type="match status" value="1"/>
</dbReference>
<dbReference type="InterPro" id="IPR037972">
    <property type="entry name" value="RepB_N"/>
</dbReference>
<feature type="domain" description="ParB-like N-terminal" evidence="1">
    <location>
        <begin position="79"/>
        <end position="175"/>
    </location>
</feature>
<dbReference type="OrthoDB" id="7812516at2"/>
<gene>
    <name evidence="2" type="primary">noc</name>
    <name evidence="2" type="ORF">TRM7615_04129</name>
</gene>
<dbReference type="GO" id="GO:0007059">
    <property type="term" value="P:chromosome segregation"/>
    <property type="evidence" value="ECO:0007669"/>
    <property type="project" value="TreeGrafter"/>
</dbReference>
<dbReference type="EMBL" id="ONZG01000012">
    <property type="protein sequence ID" value="SPJ30595.1"/>
    <property type="molecule type" value="Genomic_DNA"/>
</dbReference>
<dbReference type="SMART" id="SM00470">
    <property type="entry name" value="ParB"/>
    <property type="match status" value="1"/>
</dbReference>
<accession>A0A2R8CDV9</accession>
<dbReference type="InterPro" id="IPR036086">
    <property type="entry name" value="ParB/Sulfiredoxin_sf"/>
</dbReference>
<reference evidence="3" key="1">
    <citation type="submission" date="2018-03" db="EMBL/GenBank/DDBJ databases">
        <authorList>
            <person name="Rodrigo-Torres L."/>
            <person name="Arahal R. D."/>
            <person name="Lucena T."/>
        </authorList>
    </citation>
    <scope>NUCLEOTIDE SEQUENCE [LARGE SCALE GENOMIC DNA]</scope>
    <source>
        <strain evidence="3">CECT 7615</strain>
    </source>
</reference>
<protein>
    <submittedName>
        <fullName evidence="2">Nucleoid occlusion protein</fullName>
    </submittedName>
</protein>
<evidence type="ECO:0000313" key="2">
    <source>
        <dbReference type="EMBL" id="SPJ30595.1"/>
    </source>
</evidence>
<dbReference type="Proteomes" id="UP000244898">
    <property type="component" value="Unassembled WGS sequence"/>
</dbReference>
<dbReference type="CDD" id="cd16405">
    <property type="entry name" value="RepB_like_N"/>
    <property type="match status" value="1"/>
</dbReference>
<organism evidence="2 3">
    <name type="scientific">Falsiruegeria mediterranea M17</name>
    <dbReference type="NCBI Taxonomy" id="1200281"/>
    <lineage>
        <taxon>Bacteria</taxon>
        <taxon>Pseudomonadati</taxon>
        <taxon>Pseudomonadota</taxon>
        <taxon>Alphaproteobacteria</taxon>
        <taxon>Rhodobacterales</taxon>
        <taxon>Roseobacteraceae</taxon>
        <taxon>Falsiruegeria</taxon>
    </lineage>
</organism>
<name>A0A2R8CDV9_9RHOB</name>
<sequence>MAKRRRLTAPDADTLRELDEGFAAKPVDALSLTPPIAQVAGEAAALAGMTSVTDRAEQARDAADAQQFRQAKSAGLVAQPIALDLIEADFIRRDRLNEDPEAMEELLTSIRSSGLRSPIEVAALPDGFGLISGYRRLKAFQVLATEDPKFGMIPAYVRDADAGQDAYVSMVEENEVRANLTPYERGRIAVLSTGQGVFSTVSDAVDVLFASVSKAKRSKVRSFALVHECLGDLLRYPSTLTEKAGLQLAAALREGAQADLRVALDSSDCTSSAEEWTVLSKVLANRGRAEKDPSKGGRPSSNVRLPLVQVEDGAELRGELSANGFRIELFGRKVDPTTGEIILREIRRILEDKD</sequence>
<dbReference type="Pfam" id="PF02195">
    <property type="entry name" value="ParB_N"/>
    <property type="match status" value="1"/>
</dbReference>
<evidence type="ECO:0000259" key="1">
    <source>
        <dbReference type="SMART" id="SM00470"/>
    </source>
</evidence>
<dbReference type="RefSeq" id="WP_108791209.1">
    <property type="nucleotide sequence ID" value="NZ_ONZG01000012.1"/>
</dbReference>
<dbReference type="AlphaFoldDB" id="A0A2R8CDV9"/>
<dbReference type="PANTHER" id="PTHR33375:SF1">
    <property type="entry name" value="CHROMOSOME-PARTITIONING PROTEIN PARB-RELATED"/>
    <property type="match status" value="1"/>
</dbReference>
<proteinExistence type="predicted"/>
<dbReference type="Gene3D" id="3.90.1530.30">
    <property type="match status" value="1"/>
</dbReference>